<dbReference type="EMBL" id="WIGO01000038">
    <property type="protein sequence ID" value="KAF6835681.1"/>
    <property type="molecule type" value="Genomic_DNA"/>
</dbReference>
<keyword evidence="3" id="KW-1185">Reference proteome</keyword>
<accession>A0A8H6NKC6</accession>
<sequence>MYSSQSQAGEEIAVKDEKYRTLHLPGHGASLQYKHMLRGLPPYLRKQRPPRDVDRHRSYHAMSTLGPAQTTCSSAIIFYSRADAVRPVIHGSRRPSLAFSRLVGCVHAAVLCTIQTLYKTFSGNPSSRRVESQSRETVHNAMLSPLVDQHDPDDEGDHVPMQLAIQKPSTILSDSEGNGVASTASSLSNEADV</sequence>
<dbReference type="Proteomes" id="UP000654918">
    <property type="component" value="Unassembled WGS sequence"/>
</dbReference>
<evidence type="ECO:0000313" key="2">
    <source>
        <dbReference type="EMBL" id="KAF6835681.1"/>
    </source>
</evidence>
<evidence type="ECO:0000313" key="3">
    <source>
        <dbReference type="Proteomes" id="UP000654918"/>
    </source>
</evidence>
<proteinExistence type="predicted"/>
<feature type="region of interest" description="Disordered" evidence="1">
    <location>
        <begin position="167"/>
        <end position="193"/>
    </location>
</feature>
<dbReference type="AlphaFoldDB" id="A0A8H6NKC6"/>
<gene>
    <name evidence="2" type="ORF">CPLU01_04151</name>
</gene>
<name>A0A8H6NKC6_9PEZI</name>
<reference evidence="2" key="1">
    <citation type="journal article" date="2020" name="Phytopathology">
        <title>Genome Sequence Resources of Colletotrichum truncatum, C. plurivorum, C. musicola, and C. sojae: Four Species Pathogenic to Soybean (Glycine max).</title>
        <authorList>
            <person name="Rogerio F."/>
            <person name="Boufleur T.R."/>
            <person name="Ciampi-Guillardi M."/>
            <person name="Sukno S.A."/>
            <person name="Thon M.R."/>
            <person name="Massola Junior N.S."/>
            <person name="Baroncelli R."/>
        </authorList>
    </citation>
    <scope>NUCLEOTIDE SEQUENCE</scope>
    <source>
        <strain evidence="2">LFN00145</strain>
    </source>
</reference>
<organism evidence="2 3">
    <name type="scientific">Colletotrichum plurivorum</name>
    <dbReference type="NCBI Taxonomy" id="2175906"/>
    <lineage>
        <taxon>Eukaryota</taxon>
        <taxon>Fungi</taxon>
        <taxon>Dikarya</taxon>
        <taxon>Ascomycota</taxon>
        <taxon>Pezizomycotina</taxon>
        <taxon>Sordariomycetes</taxon>
        <taxon>Hypocreomycetidae</taxon>
        <taxon>Glomerellales</taxon>
        <taxon>Glomerellaceae</taxon>
        <taxon>Colletotrichum</taxon>
        <taxon>Colletotrichum orchidearum species complex</taxon>
    </lineage>
</organism>
<evidence type="ECO:0000256" key="1">
    <source>
        <dbReference type="SAM" id="MobiDB-lite"/>
    </source>
</evidence>
<protein>
    <submittedName>
        <fullName evidence="2">Uncharacterized protein</fullName>
    </submittedName>
</protein>
<comment type="caution">
    <text evidence="2">The sequence shown here is derived from an EMBL/GenBank/DDBJ whole genome shotgun (WGS) entry which is preliminary data.</text>
</comment>